<feature type="domain" description="DC1" evidence="2">
    <location>
        <begin position="485"/>
        <end position="536"/>
    </location>
</feature>
<evidence type="ECO:0000259" key="2">
    <source>
        <dbReference type="Pfam" id="PF03107"/>
    </source>
</evidence>
<proteinExistence type="predicted"/>
<feature type="domain" description="DC1" evidence="2">
    <location>
        <begin position="599"/>
        <end position="648"/>
    </location>
</feature>
<dbReference type="Proteomes" id="UP000694251">
    <property type="component" value="Chromosome 11"/>
</dbReference>
<keyword evidence="5" id="KW-1185">Reference proteome</keyword>
<keyword evidence="1" id="KW-0677">Repeat</keyword>
<evidence type="ECO:0000259" key="3">
    <source>
        <dbReference type="Pfam" id="PF22926"/>
    </source>
</evidence>
<organism evidence="4 5">
    <name type="scientific">Arabidopsis suecica</name>
    <name type="common">Swedish thale-cress</name>
    <name type="synonym">Cardaminopsis suecica</name>
    <dbReference type="NCBI Taxonomy" id="45249"/>
    <lineage>
        <taxon>Eukaryota</taxon>
        <taxon>Viridiplantae</taxon>
        <taxon>Streptophyta</taxon>
        <taxon>Embryophyta</taxon>
        <taxon>Tracheophyta</taxon>
        <taxon>Spermatophyta</taxon>
        <taxon>Magnoliopsida</taxon>
        <taxon>eudicotyledons</taxon>
        <taxon>Gunneridae</taxon>
        <taxon>Pentapetalae</taxon>
        <taxon>rosids</taxon>
        <taxon>malvids</taxon>
        <taxon>Brassicales</taxon>
        <taxon>Brassicaceae</taxon>
        <taxon>Camelineae</taxon>
        <taxon>Arabidopsis</taxon>
    </lineage>
</organism>
<accession>A0A8T1Z5C6</accession>
<comment type="caution">
    <text evidence="4">The sequence shown here is derived from an EMBL/GenBank/DDBJ whole genome shotgun (WGS) entry which is preliminary data.</text>
</comment>
<name>A0A8T1Z5C6_ARASU</name>
<feature type="domain" description="DC1" evidence="2">
    <location>
        <begin position="546"/>
        <end position="590"/>
    </location>
</feature>
<protein>
    <submittedName>
        <fullName evidence="4">DC1</fullName>
    </submittedName>
</protein>
<reference evidence="4 5" key="1">
    <citation type="submission" date="2020-12" db="EMBL/GenBank/DDBJ databases">
        <title>Concerted genomic and epigenomic changes stabilize Arabidopsis allopolyploids.</title>
        <authorList>
            <person name="Chen Z."/>
        </authorList>
    </citation>
    <scope>NUCLEOTIDE SEQUENCE [LARGE SCALE GENOMIC DNA]</scope>
    <source>
        <strain evidence="4">As9502</strain>
        <tissue evidence="4">Leaf</tissue>
    </source>
</reference>
<evidence type="ECO:0000256" key="1">
    <source>
        <dbReference type="ARBA" id="ARBA00022737"/>
    </source>
</evidence>
<dbReference type="InterPro" id="IPR004146">
    <property type="entry name" value="DC1"/>
</dbReference>
<dbReference type="Pfam" id="PF22926">
    <property type="entry name" value="C1-like_CT"/>
    <property type="match status" value="1"/>
</dbReference>
<feature type="domain" description="DC1" evidence="2">
    <location>
        <begin position="341"/>
        <end position="389"/>
    </location>
</feature>
<dbReference type="OrthoDB" id="1024584at2759"/>
<feature type="domain" description="DC1" evidence="2">
    <location>
        <begin position="228"/>
        <end position="275"/>
    </location>
</feature>
<dbReference type="Pfam" id="PF03107">
    <property type="entry name" value="C1_2"/>
    <property type="match status" value="7"/>
</dbReference>
<feature type="domain" description="DC1" evidence="2">
    <location>
        <begin position="426"/>
        <end position="476"/>
    </location>
</feature>
<feature type="domain" description="DC1" evidence="2">
    <location>
        <begin position="287"/>
        <end position="331"/>
    </location>
</feature>
<dbReference type="AlphaFoldDB" id="A0A8T1Z5C6"/>
<sequence>MDMDAADWEPESESELISLITQLMSLTDTNSWLSDRVSKVIVPILQIISLVLSMDLNSQLKPKSELMSLTTQTVSLFNSMDLDSQPEPLRQLISLVSYIFSLVDSIDWDSKEKLESDFVSLIGQTLSLEPEPELISLIHQVFSLVVSMNPEWKKLISLCPQVRVNLEDGKFHVVKTFSGSSNKKWGCLPLYWDKFSLVVEDATHFHCPTCDGDNHEENDKAPIEIKHPLHPKHSLQLVLLNKYCGTRECYCCDEDLIRLFYYCSACDIAINFFCAKKRPVLYIDHPKWHEHTLALFPRYAFLTCNLCALADASSPIYMCPPCDFVAHLRCINLPRVIRISRHFHRLSFTPCFYQGDLACGVCRRKIDNDYGGYSCIKDGCLYAAHSRCATQKNVWDGKELEGEPEETEEEVEPPFVRISEGIIHHFSHQHHYLRLDENTNRDYDENRQCQACTMPIYFGNFYSCMQCDFILHEECANFSRKIHHPIHPHMLAQVGRYDGVTRNTYECSACLLMCTVGFFYGCRKEGCDFQLHVQCATISEPLVHESHKHPLFLTSKPGVKRSCSVCKRRPVCETFNCIDKCDFALCFECATLPHTVRYKHEKHMLTLSYNKETSSMMPWCEVCEGKIYRNERFYKCDEYCCVTLHIDCLHGRDLYMKPGLWWINCDCEVLVLPNNKCMSRPICFYCKKRCPQKVVLELDNAIFCSSFCIRDMASKEY</sequence>
<evidence type="ECO:0000313" key="4">
    <source>
        <dbReference type="EMBL" id="KAG7553781.1"/>
    </source>
</evidence>
<dbReference type="PANTHER" id="PTHR32410">
    <property type="entry name" value="CYSTEINE/HISTIDINE-RICH C1 DOMAIN FAMILY PROTEIN"/>
    <property type="match status" value="1"/>
</dbReference>
<dbReference type="PANTHER" id="PTHR32410:SF153">
    <property type="entry name" value="CHP-RICH ZINC FINGER PROTEIN-LIKE-RELATED"/>
    <property type="match status" value="1"/>
</dbReference>
<gene>
    <name evidence="4" type="ORF">ISN44_As11g001020</name>
</gene>
<feature type="domain" description="DC1-like C-terminal" evidence="3">
    <location>
        <begin position="671"/>
        <end position="709"/>
    </location>
</feature>
<dbReference type="InterPro" id="IPR053192">
    <property type="entry name" value="Vacuole_Formation_Reg"/>
</dbReference>
<evidence type="ECO:0000313" key="5">
    <source>
        <dbReference type="Proteomes" id="UP000694251"/>
    </source>
</evidence>
<dbReference type="InterPro" id="IPR054483">
    <property type="entry name" value="DC1-like_CT"/>
</dbReference>
<dbReference type="EMBL" id="JAEFBJ010000011">
    <property type="protein sequence ID" value="KAG7553781.1"/>
    <property type="molecule type" value="Genomic_DNA"/>
</dbReference>